<reference evidence="9" key="1">
    <citation type="submission" date="2016-10" db="EMBL/GenBank/DDBJ databases">
        <authorList>
            <person name="Varghese N."/>
        </authorList>
    </citation>
    <scope>NUCLEOTIDE SEQUENCE [LARGE SCALE GENOMIC DNA]</scope>
    <source>
        <strain evidence="9">DSM 21843</strain>
    </source>
</reference>
<dbReference type="Gene3D" id="3.40.1190.20">
    <property type="match status" value="1"/>
</dbReference>
<dbReference type="InterPro" id="IPR017953">
    <property type="entry name" value="Carbohydrate_kinase_pred_CS"/>
</dbReference>
<comment type="cofactor">
    <cofactor evidence="6">
        <name>Mg(2+)</name>
        <dbReference type="ChEBI" id="CHEBI:18420"/>
    </cofactor>
</comment>
<dbReference type="GO" id="GO:0052856">
    <property type="term" value="F:NAD(P)HX epimerase activity"/>
    <property type="evidence" value="ECO:0007669"/>
    <property type="project" value="TreeGrafter"/>
</dbReference>
<feature type="domain" description="YjeF C-terminal" evidence="7">
    <location>
        <begin position="5"/>
        <end position="285"/>
    </location>
</feature>
<evidence type="ECO:0000259" key="7">
    <source>
        <dbReference type="PROSITE" id="PS51383"/>
    </source>
</evidence>
<dbReference type="GO" id="GO:0016301">
    <property type="term" value="F:kinase activity"/>
    <property type="evidence" value="ECO:0007669"/>
    <property type="project" value="UniProtKB-KW"/>
</dbReference>
<feature type="binding site" evidence="6">
    <location>
        <position position="225"/>
    </location>
    <ligand>
        <name>AMP</name>
        <dbReference type="ChEBI" id="CHEBI:456215"/>
    </ligand>
</feature>
<gene>
    <name evidence="6" type="primary">nnrD</name>
    <name evidence="8" type="ORF">SAMN02910314_00764</name>
</gene>
<proteinExistence type="inferred from homology"/>
<protein>
    <recommendedName>
        <fullName evidence="6">ADP-dependent (S)-NAD(P)H-hydrate dehydratase</fullName>
        <ecNumber evidence="6">4.2.1.136</ecNumber>
    </recommendedName>
    <alternativeName>
        <fullName evidence="6">ADP-dependent NAD(P)HX dehydratase</fullName>
    </alternativeName>
</protein>
<feature type="binding site" evidence="6">
    <location>
        <position position="161"/>
    </location>
    <ligand>
        <name>(6S)-NADPHX</name>
        <dbReference type="ChEBI" id="CHEBI:64076"/>
    </ligand>
</feature>
<sequence length="291" mass="30842">MKQYTQKTINDLLPFPEPQMNKYSRGKVVLIVGSASYPGAAALASIASQRAGAGYTEVFVDDSVVAQVQATHSSLVVRSWDMWDSSSLKPSTPEHPLAYVIGSGFDTNDPYVGNILRRLLKNAKAPVLIDGGALKLMPARKMRDMCKQRYQEGYPTIVTPHGGEAKVLASVFALPVDDQEELALTLSQAYGAITVLKGPDTYISDGDHVYSMTEGTSALAKAGTGDVLAGIIGAFLAQGLGPIEACVLGTTLHARAGRLAAEELTSISVCAEDVLRFIPPAIKDMSGGRVS</sequence>
<dbReference type="HAMAP" id="MF_01965">
    <property type="entry name" value="NADHX_dehydratase"/>
    <property type="match status" value="1"/>
</dbReference>
<evidence type="ECO:0000256" key="2">
    <source>
        <dbReference type="ARBA" id="ARBA00022840"/>
    </source>
</evidence>
<dbReference type="InterPro" id="IPR029056">
    <property type="entry name" value="Ribokinase-like"/>
</dbReference>
<keyword evidence="2 6" id="KW-0067">ATP-binding</keyword>
<dbReference type="EMBL" id="FOEC01000003">
    <property type="protein sequence ID" value="SEO64186.1"/>
    <property type="molecule type" value="Genomic_DNA"/>
</dbReference>
<dbReference type="RefSeq" id="WP_066661082.1">
    <property type="nucleotide sequence ID" value="NZ_CP011402.1"/>
</dbReference>
<feature type="binding site" evidence="6">
    <location>
        <position position="40"/>
    </location>
    <ligand>
        <name>(6S)-NADPHX</name>
        <dbReference type="ChEBI" id="CHEBI:64076"/>
    </ligand>
</feature>
<keyword evidence="8" id="KW-0418">Kinase</keyword>
<evidence type="ECO:0000313" key="8">
    <source>
        <dbReference type="EMBL" id="SEO64186.1"/>
    </source>
</evidence>
<dbReference type="InterPro" id="IPR000631">
    <property type="entry name" value="CARKD"/>
</dbReference>
<dbReference type="PROSITE" id="PS51383">
    <property type="entry name" value="YJEF_C_3"/>
    <property type="match status" value="1"/>
</dbReference>
<keyword evidence="5 6" id="KW-0456">Lyase</keyword>
<keyword evidence="1 6" id="KW-0547">Nucleotide-binding</keyword>
<evidence type="ECO:0000256" key="1">
    <source>
        <dbReference type="ARBA" id="ARBA00022741"/>
    </source>
</evidence>
<dbReference type="AlphaFoldDB" id="A0A172RWY0"/>
<dbReference type="Pfam" id="PF01256">
    <property type="entry name" value="Carb_kinase"/>
    <property type="match status" value="1"/>
</dbReference>
<keyword evidence="4 6" id="KW-0520">NAD</keyword>
<keyword evidence="3 6" id="KW-0521">NADP</keyword>
<dbReference type="CDD" id="cd01171">
    <property type="entry name" value="YXKO-related"/>
    <property type="match status" value="1"/>
</dbReference>
<dbReference type="STRING" id="79604.AAY81_02760"/>
<keyword evidence="9" id="KW-1185">Reference proteome</keyword>
<dbReference type="PROSITE" id="PS01050">
    <property type="entry name" value="YJEF_C_2"/>
    <property type="match status" value="1"/>
</dbReference>
<name>A0A172RWY0_9ACTN</name>
<evidence type="ECO:0000256" key="4">
    <source>
        <dbReference type="ARBA" id="ARBA00023027"/>
    </source>
</evidence>
<comment type="catalytic activity">
    <reaction evidence="6">
        <text>(6S)-NADPHX + ADP = AMP + phosphate + NADPH + H(+)</text>
        <dbReference type="Rhea" id="RHEA:32235"/>
        <dbReference type="ChEBI" id="CHEBI:15378"/>
        <dbReference type="ChEBI" id="CHEBI:43474"/>
        <dbReference type="ChEBI" id="CHEBI:57783"/>
        <dbReference type="ChEBI" id="CHEBI:64076"/>
        <dbReference type="ChEBI" id="CHEBI:456215"/>
        <dbReference type="ChEBI" id="CHEBI:456216"/>
        <dbReference type="EC" id="4.2.1.136"/>
    </reaction>
</comment>
<evidence type="ECO:0000256" key="3">
    <source>
        <dbReference type="ARBA" id="ARBA00022857"/>
    </source>
</evidence>
<dbReference type="GO" id="GO:0005524">
    <property type="term" value="F:ATP binding"/>
    <property type="evidence" value="ECO:0007669"/>
    <property type="project" value="UniProtKB-KW"/>
</dbReference>
<comment type="catalytic activity">
    <reaction evidence="6">
        <text>(6S)-NADHX + ADP = AMP + phosphate + NADH + H(+)</text>
        <dbReference type="Rhea" id="RHEA:32223"/>
        <dbReference type="ChEBI" id="CHEBI:15378"/>
        <dbReference type="ChEBI" id="CHEBI:43474"/>
        <dbReference type="ChEBI" id="CHEBI:57945"/>
        <dbReference type="ChEBI" id="CHEBI:64074"/>
        <dbReference type="ChEBI" id="CHEBI:456215"/>
        <dbReference type="ChEBI" id="CHEBI:456216"/>
        <dbReference type="EC" id="4.2.1.136"/>
    </reaction>
</comment>
<keyword evidence="8" id="KW-0808">Transferase</keyword>
<evidence type="ECO:0000313" key="9">
    <source>
        <dbReference type="Proteomes" id="UP000182975"/>
    </source>
</evidence>
<dbReference type="PANTHER" id="PTHR12592">
    <property type="entry name" value="ATP-DEPENDENT (S)-NAD(P)H-HYDRATE DEHYDRATASE FAMILY MEMBER"/>
    <property type="match status" value="1"/>
</dbReference>
<organism evidence="8 9">
    <name type="scientific">Denitrobacterium detoxificans</name>
    <dbReference type="NCBI Taxonomy" id="79604"/>
    <lineage>
        <taxon>Bacteria</taxon>
        <taxon>Bacillati</taxon>
        <taxon>Actinomycetota</taxon>
        <taxon>Coriobacteriia</taxon>
        <taxon>Eggerthellales</taxon>
        <taxon>Eggerthellaceae</taxon>
        <taxon>Denitrobacterium</taxon>
    </lineage>
</organism>
<dbReference type="Proteomes" id="UP000182975">
    <property type="component" value="Unassembled WGS sequence"/>
</dbReference>
<dbReference type="GO" id="GO:0046496">
    <property type="term" value="P:nicotinamide nucleotide metabolic process"/>
    <property type="evidence" value="ECO:0007669"/>
    <property type="project" value="UniProtKB-UniRule"/>
</dbReference>
<feature type="binding site" evidence="6">
    <location>
        <position position="104"/>
    </location>
    <ligand>
        <name>(6S)-NADPHX</name>
        <dbReference type="ChEBI" id="CHEBI:64076"/>
    </ligand>
</feature>
<feature type="binding site" evidence="6">
    <location>
        <begin position="197"/>
        <end position="201"/>
    </location>
    <ligand>
        <name>AMP</name>
        <dbReference type="ChEBI" id="CHEBI:456215"/>
    </ligand>
</feature>
<dbReference type="NCBIfam" id="TIGR00196">
    <property type="entry name" value="yjeF_cterm"/>
    <property type="match status" value="1"/>
</dbReference>
<comment type="similarity">
    <text evidence="6">Belongs to the NnrD/CARKD family.</text>
</comment>
<accession>A0A172RWY0</accession>
<dbReference type="PANTHER" id="PTHR12592:SF0">
    <property type="entry name" value="ATP-DEPENDENT (S)-NAD(P)H-HYDRATE DEHYDRATASE"/>
    <property type="match status" value="1"/>
</dbReference>
<dbReference type="EC" id="4.2.1.136" evidence="6"/>
<dbReference type="KEGG" id="ddt:AAY81_02760"/>
<evidence type="ECO:0000256" key="6">
    <source>
        <dbReference type="HAMAP-Rule" id="MF_01965"/>
    </source>
</evidence>
<comment type="subunit">
    <text evidence="6">Homotetramer.</text>
</comment>
<dbReference type="GO" id="GO:0110051">
    <property type="term" value="P:metabolite repair"/>
    <property type="evidence" value="ECO:0007669"/>
    <property type="project" value="TreeGrafter"/>
</dbReference>
<feature type="binding site" evidence="6">
    <location>
        <position position="226"/>
    </location>
    <ligand>
        <name>(6S)-NADPHX</name>
        <dbReference type="ChEBI" id="CHEBI:64076"/>
    </ligand>
</feature>
<comment type="function">
    <text evidence="6">Catalyzes the dehydration of the S-form of NAD(P)HX at the expense of ADP, which is converted to AMP. Together with NAD(P)HX epimerase, which catalyzes the epimerization of the S- and R-forms, the enzyme allows the repair of both epimers of NAD(P)HX, a damaged form of NAD(P)H that is a result of enzymatic or heat-dependent hydration.</text>
</comment>
<dbReference type="PATRIC" id="fig|79604.3.peg.562"/>
<dbReference type="GO" id="GO:0052855">
    <property type="term" value="F:ADP-dependent NAD(P)H-hydrate dehydratase activity"/>
    <property type="evidence" value="ECO:0007669"/>
    <property type="project" value="UniProtKB-UniRule"/>
</dbReference>
<dbReference type="SUPFAM" id="SSF53613">
    <property type="entry name" value="Ribokinase-like"/>
    <property type="match status" value="1"/>
</dbReference>
<evidence type="ECO:0000256" key="5">
    <source>
        <dbReference type="ARBA" id="ARBA00023239"/>
    </source>
</evidence>